<proteinExistence type="predicted"/>
<gene>
    <name evidence="1" type="ORF">SVIM_LOCUS503698</name>
</gene>
<organism evidence="1">
    <name type="scientific">Salix viminalis</name>
    <name type="common">Common osier</name>
    <name type="synonym">Basket willow</name>
    <dbReference type="NCBI Taxonomy" id="40686"/>
    <lineage>
        <taxon>Eukaryota</taxon>
        <taxon>Viridiplantae</taxon>
        <taxon>Streptophyta</taxon>
        <taxon>Embryophyta</taxon>
        <taxon>Tracheophyta</taxon>
        <taxon>Spermatophyta</taxon>
        <taxon>Magnoliopsida</taxon>
        <taxon>eudicotyledons</taxon>
        <taxon>Gunneridae</taxon>
        <taxon>Pentapetalae</taxon>
        <taxon>rosids</taxon>
        <taxon>fabids</taxon>
        <taxon>Malpighiales</taxon>
        <taxon>Salicaceae</taxon>
        <taxon>Saliceae</taxon>
        <taxon>Salix</taxon>
    </lineage>
</organism>
<name>A0A6N2NIC6_SALVM</name>
<dbReference type="PANTHER" id="PTHR32387">
    <property type="entry name" value="WU:FJ29H11"/>
    <property type="match status" value="1"/>
</dbReference>
<dbReference type="PANTHER" id="PTHR32387:SF3">
    <property type="entry name" value="ATP_DNA BINDING PROTEIN"/>
    <property type="match status" value="1"/>
</dbReference>
<evidence type="ECO:0000313" key="1">
    <source>
        <dbReference type="EMBL" id="VFU65595.1"/>
    </source>
</evidence>
<reference evidence="1" key="1">
    <citation type="submission" date="2019-03" db="EMBL/GenBank/DDBJ databases">
        <authorList>
            <person name="Mank J."/>
            <person name="Almeida P."/>
        </authorList>
    </citation>
    <scope>NUCLEOTIDE SEQUENCE</scope>
    <source>
        <strain evidence="1">78183</strain>
    </source>
</reference>
<dbReference type="InterPro" id="IPR052957">
    <property type="entry name" value="Auxin_embryo_med"/>
</dbReference>
<dbReference type="AlphaFoldDB" id="A0A6N2NIC6"/>
<dbReference type="EMBL" id="CAADRP010002296">
    <property type="protein sequence ID" value="VFU65595.1"/>
    <property type="molecule type" value="Genomic_DNA"/>
</dbReference>
<sequence length="275" mass="31562">MVLNGSQSLQSLSFRFIDDGDNFYGKDGVEFVAAALYFPLNPCHITSENVFSLLECIRILLQEKDYSFPDNFRKNVRREWLKTHVGYRTPDNCCLFDSKWGLYLKSTDGPFIDEVFYGSNISSYREELSSIGVTVEVEKACPLLASNLCHHSEFSTIVRIFNFLSKHKWMPESDATRKIWIPDGHENGKWKNVSCTTEDGLFGQQFTFLEEYYEPNLLCFFSTAFNVTSNPSFDSHCKLWKVWETSGYQLSHAQCCAFWECVVSQWSSGGGENSC</sequence>
<protein>
    <submittedName>
        <fullName evidence="1">Uncharacterized protein</fullName>
    </submittedName>
</protein>
<accession>A0A6N2NIC6</accession>